<dbReference type="InterPro" id="IPR036291">
    <property type="entry name" value="NAD(P)-bd_dom_sf"/>
</dbReference>
<keyword evidence="5" id="KW-1185">Reference proteome</keyword>
<gene>
    <name evidence="4" type="ORF">FQ775_13065</name>
</gene>
<dbReference type="Gene3D" id="3.40.50.720">
    <property type="entry name" value="NAD(P)-binding Rossmann-like Domain"/>
    <property type="match status" value="2"/>
</dbReference>
<dbReference type="PANTHER" id="PTHR43333">
    <property type="entry name" value="2-HACID_DH_C DOMAIN-CONTAINING PROTEIN"/>
    <property type="match status" value="1"/>
</dbReference>
<dbReference type="CDD" id="cd12164">
    <property type="entry name" value="GDH_like_2"/>
    <property type="match status" value="1"/>
</dbReference>
<keyword evidence="1" id="KW-0560">Oxidoreductase</keyword>
<sequence length="316" mass="34493">MPDTDKGRILLSVTGFDPRRWYELFAVRRPVVLEPEGAADPTIHYAVVWKQRPNVLATLPNLKAIFSIGAGVDHLFADPGLPDVPIVRVVADNLTQYMTEYVVWRVLDHHRQGALYRSQQKRKVWHEAPQPAADAVSVGIMGLGELGRAAATALLALGFHVNGWSRSGTRMDGVTTFRGQDGLDGFLAATDILVVILPLTPATRGIIDHRLLTKLRRDNPLGGAVLINAGRGGLQKDADILRALDDGTLKEASLDVFETEPLPEPSPLWGHERVFVTPHAAATSDAAHLAGPMLDQMDACDRGEPLRHLVDREAGY</sequence>
<dbReference type="InterPro" id="IPR006140">
    <property type="entry name" value="D-isomer_DH_NAD-bd"/>
</dbReference>
<dbReference type="PANTHER" id="PTHR43333:SF1">
    <property type="entry name" value="D-ISOMER SPECIFIC 2-HYDROXYACID DEHYDROGENASE NAD-BINDING DOMAIN-CONTAINING PROTEIN"/>
    <property type="match status" value="1"/>
</dbReference>
<reference evidence="4" key="1">
    <citation type="submission" date="2020-04" db="EMBL/GenBank/DDBJ databases">
        <title>Nitratireductor sp. nov. isolated from mangrove soil.</title>
        <authorList>
            <person name="Ye Y."/>
        </authorList>
    </citation>
    <scope>NUCLEOTIDE SEQUENCE</scope>
    <source>
        <strain evidence="4">SY7</strain>
    </source>
</reference>
<dbReference type="RefSeq" id="WP_146299880.1">
    <property type="nucleotide sequence ID" value="NZ_CP042301.2"/>
</dbReference>
<evidence type="ECO:0000256" key="1">
    <source>
        <dbReference type="ARBA" id="ARBA00023002"/>
    </source>
</evidence>
<dbReference type="SUPFAM" id="SSF51735">
    <property type="entry name" value="NAD(P)-binding Rossmann-fold domains"/>
    <property type="match status" value="1"/>
</dbReference>
<organism evidence="4 5">
    <name type="scientific">Nitratireductor mangrovi</name>
    <dbReference type="NCBI Taxonomy" id="2599600"/>
    <lineage>
        <taxon>Bacteria</taxon>
        <taxon>Pseudomonadati</taxon>
        <taxon>Pseudomonadota</taxon>
        <taxon>Alphaproteobacteria</taxon>
        <taxon>Hyphomicrobiales</taxon>
        <taxon>Phyllobacteriaceae</taxon>
        <taxon>Nitratireductor</taxon>
    </lineage>
</organism>
<evidence type="ECO:0000259" key="3">
    <source>
        <dbReference type="Pfam" id="PF02826"/>
    </source>
</evidence>
<proteinExistence type="predicted"/>
<dbReference type="EMBL" id="CP042301">
    <property type="protein sequence ID" value="QDZ01235.1"/>
    <property type="molecule type" value="Genomic_DNA"/>
</dbReference>
<dbReference type="OrthoDB" id="9787219at2"/>
<dbReference type="SUPFAM" id="SSF52283">
    <property type="entry name" value="Formate/glycerate dehydrogenase catalytic domain-like"/>
    <property type="match status" value="1"/>
</dbReference>
<dbReference type="GO" id="GO:0051287">
    <property type="term" value="F:NAD binding"/>
    <property type="evidence" value="ECO:0007669"/>
    <property type="project" value="InterPro"/>
</dbReference>
<evidence type="ECO:0000256" key="2">
    <source>
        <dbReference type="ARBA" id="ARBA00023027"/>
    </source>
</evidence>
<feature type="domain" description="D-isomer specific 2-hydroxyacid dehydrogenase NAD-binding" evidence="3">
    <location>
        <begin position="105"/>
        <end position="281"/>
    </location>
</feature>
<protein>
    <submittedName>
        <fullName evidence="4">Glyoxylate/hydroxypyruvate reductase A</fullName>
    </submittedName>
</protein>
<dbReference type="Proteomes" id="UP000321389">
    <property type="component" value="Chromosome"/>
</dbReference>
<evidence type="ECO:0000313" key="4">
    <source>
        <dbReference type="EMBL" id="QDZ01235.1"/>
    </source>
</evidence>
<dbReference type="GO" id="GO:0016491">
    <property type="term" value="F:oxidoreductase activity"/>
    <property type="evidence" value="ECO:0007669"/>
    <property type="project" value="UniProtKB-KW"/>
</dbReference>
<accession>A0A5B8L003</accession>
<name>A0A5B8L003_9HYPH</name>
<dbReference type="KEGG" id="niy:FQ775_13065"/>
<keyword evidence="2" id="KW-0520">NAD</keyword>
<evidence type="ECO:0000313" key="5">
    <source>
        <dbReference type="Proteomes" id="UP000321389"/>
    </source>
</evidence>
<dbReference type="AlphaFoldDB" id="A0A5B8L003"/>
<dbReference type="Pfam" id="PF02826">
    <property type="entry name" value="2-Hacid_dh_C"/>
    <property type="match status" value="1"/>
</dbReference>